<sequence length="184" mass="20410">MSGGKQRVDATGRSSGRMTPHGPRGKKGIGSQFIAHRREMRLSVGWRLLTGNDKLALERIEEEHMAHAGRENGKLHVTYSDFVEAGLRRAAVSTALARLQALGFIECVDHGRASRAEFRFPASYRLTYVQGNVPATDEWKAIVTADEAERRIANAMTALNERTSDLRKKLKAKRDEASPARRAA</sequence>
<comment type="caution">
    <text evidence="2">The sequence shown here is derived from an EMBL/GenBank/DDBJ whole genome shotgun (WGS) entry which is preliminary data.</text>
</comment>
<evidence type="ECO:0000313" key="3">
    <source>
        <dbReference type="Proteomes" id="UP000664288"/>
    </source>
</evidence>
<organism evidence="2 3">
    <name type="scientific">Jiella sonneratiae</name>
    <dbReference type="NCBI Taxonomy" id="2816856"/>
    <lineage>
        <taxon>Bacteria</taxon>
        <taxon>Pseudomonadati</taxon>
        <taxon>Pseudomonadota</taxon>
        <taxon>Alphaproteobacteria</taxon>
        <taxon>Hyphomicrobiales</taxon>
        <taxon>Aurantimonadaceae</taxon>
        <taxon>Jiella</taxon>
    </lineage>
</organism>
<proteinExistence type="predicted"/>
<dbReference type="Proteomes" id="UP000664288">
    <property type="component" value="Unassembled WGS sequence"/>
</dbReference>
<feature type="region of interest" description="Disordered" evidence="1">
    <location>
        <begin position="1"/>
        <end position="30"/>
    </location>
</feature>
<dbReference type="EMBL" id="JAFMPY010000022">
    <property type="protein sequence ID" value="MBO0905574.1"/>
    <property type="molecule type" value="Genomic_DNA"/>
</dbReference>
<evidence type="ECO:0000313" key="2">
    <source>
        <dbReference type="EMBL" id="MBO0905574.1"/>
    </source>
</evidence>
<evidence type="ECO:0000256" key="1">
    <source>
        <dbReference type="SAM" id="MobiDB-lite"/>
    </source>
</evidence>
<feature type="compositionally biased region" description="Basic and acidic residues" evidence="1">
    <location>
        <begin position="1"/>
        <end position="10"/>
    </location>
</feature>
<keyword evidence="3" id="KW-1185">Reference proteome</keyword>
<name>A0ABS3J7D5_9HYPH</name>
<dbReference type="RefSeq" id="WP_207352206.1">
    <property type="nucleotide sequence ID" value="NZ_JAFMPY010000022.1"/>
</dbReference>
<reference evidence="2 3" key="1">
    <citation type="submission" date="2021-03" db="EMBL/GenBank/DDBJ databases">
        <title>Whole genome sequence of Jiella sp. MQZ13P-4.</title>
        <authorList>
            <person name="Tuo L."/>
        </authorList>
    </citation>
    <scope>NUCLEOTIDE SEQUENCE [LARGE SCALE GENOMIC DNA]</scope>
    <source>
        <strain evidence="2 3">MQZ13P-4</strain>
    </source>
</reference>
<evidence type="ECO:0008006" key="4">
    <source>
        <dbReference type="Google" id="ProtNLM"/>
    </source>
</evidence>
<protein>
    <recommendedName>
        <fullName evidence="4">MarR family transcriptional regulator</fullName>
    </recommendedName>
</protein>
<feature type="region of interest" description="Disordered" evidence="1">
    <location>
        <begin position="165"/>
        <end position="184"/>
    </location>
</feature>
<gene>
    <name evidence="2" type="ORF">J1C47_18160</name>
</gene>
<accession>A0ABS3J7D5</accession>